<dbReference type="InterPro" id="IPR036953">
    <property type="entry name" value="GreA/GreB_C_sf"/>
</dbReference>
<keyword evidence="12" id="KW-0648">Protein biosynthesis</keyword>
<dbReference type="GO" id="GO:0070063">
    <property type="term" value="F:RNA polymerase binding"/>
    <property type="evidence" value="ECO:0007669"/>
    <property type="project" value="InterPro"/>
</dbReference>
<proteinExistence type="inferred from homology"/>
<dbReference type="GO" id="GO:0003677">
    <property type="term" value="F:DNA binding"/>
    <property type="evidence" value="ECO:0007669"/>
    <property type="project" value="UniProtKB-UniRule"/>
</dbReference>
<dbReference type="Pfam" id="PF01272">
    <property type="entry name" value="GreA_GreB"/>
    <property type="match status" value="1"/>
</dbReference>
<evidence type="ECO:0000256" key="6">
    <source>
        <dbReference type="ARBA" id="ARBA00024916"/>
    </source>
</evidence>
<comment type="similarity">
    <text evidence="1 8 9">Belongs to the GreA/GreB family.</text>
</comment>
<dbReference type="PANTHER" id="PTHR30437:SF4">
    <property type="entry name" value="TRANSCRIPTION ELONGATION FACTOR GREA"/>
    <property type="match status" value="1"/>
</dbReference>
<keyword evidence="12" id="KW-0251">Elongation factor</keyword>
<dbReference type="GO" id="GO:0032784">
    <property type="term" value="P:regulation of DNA-templated transcription elongation"/>
    <property type="evidence" value="ECO:0007669"/>
    <property type="project" value="UniProtKB-UniRule"/>
</dbReference>
<dbReference type="GO" id="GO:0006354">
    <property type="term" value="P:DNA-templated transcription elongation"/>
    <property type="evidence" value="ECO:0007669"/>
    <property type="project" value="TreeGrafter"/>
</dbReference>
<dbReference type="HOGENOM" id="CLU_101379_2_0_0"/>
<evidence type="ECO:0000256" key="1">
    <source>
        <dbReference type="ARBA" id="ARBA00008213"/>
    </source>
</evidence>
<dbReference type="PANTHER" id="PTHR30437">
    <property type="entry name" value="TRANSCRIPTION ELONGATION FACTOR GREA"/>
    <property type="match status" value="1"/>
</dbReference>
<dbReference type="Proteomes" id="UP000002016">
    <property type="component" value="Chromosome"/>
</dbReference>
<keyword evidence="8" id="KW-0175">Coiled coil</keyword>
<dbReference type="InterPro" id="IPR001437">
    <property type="entry name" value="Tscrpt_elong_fac_GreA/B_C"/>
</dbReference>
<evidence type="ECO:0000256" key="9">
    <source>
        <dbReference type="RuleBase" id="RU000556"/>
    </source>
</evidence>
<keyword evidence="3 8" id="KW-0805">Transcription regulation</keyword>
<dbReference type="KEGG" id="tle:Tlet_0519"/>
<evidence type="ECO:0000313" key="13">
    <source>
        <dbReference type="Proteomes" id="UP000002016"/>
    </source>
</evidence>
<evidence type="ECO:0000259" key="11">
    <source>
        <dbReference type="Pfam" id="PF03449"/>
    </source>
</evidence>
<dbReference type="SUPFAM" id="SSF46557">
    <property type="entry name" value="GreA transcript cleavage protein, N-terminal domain"/>
    <property type="match status" value="1"/>
</dbReference>
<dbReference type="HAMAP" id="MF_00105">
    <property type="entry name" value="GreA_GreB"/>
    <property type="match status" value="1"/>
</dbReference>
<keyword evidence="5 8" id="KW-0804">Transcription</keyword>
<dbReference type="Gene3D" id="1.10.287.180">
    <property type="entry name" value="Transcription elongation factor, GreA/GreB, N-terminal domain"/>
    <property type="match status" value="1"/>
</dbReference>
<evidence type="ECO:0000256" key="4">
    <source>
        <dbReference type="ARBA" id="ARBA00023125"/>
    </source>
</evidence>
<evidence type="ECO:0000256" key="8">
    <source>
        <dbReference type="HAMAP-Rule" id="MF_00105"/>
    </source>
</evidence>
<gene>
    <name evidence="8" type="primary">greA</name>
    <name evidence="12" type="ordered locus">Tlet_0519</name>
</gene>
<dbReference type="InterPro" id="IPR022691">
    <property type="entry name" value="Tscrpt_elong_fac_GreA/B_N"/>
</dbReference>
<dbReference type="STRING" id="416591.Tlet_0519"/>
<dbReference type="EMBL" id="CP000812">
    <property type="protein sequence ID" value="ABV33086.1"/>
    <property type="molecule type" value="Genomic_DNA"/>
</dbReference>
<dbReference type="OrthoDB" id="9808774at2"/>
<evidence type="ECO:0000256" key="7">
    <source>
        <dbReference type="ARBA" id="ARBA00030776"/>
    </source>
</evidence>
<dbReference type="SUPFAM" id="SSF54534">
    <property type="entry name" value="FKBP-like"/>
    <property type="match status" value="1"/>
</dbReference>
<name>A8F4K2_PSELT</name>
<dbReference type="eggNOG" id="COG0782">
    <property type="taxonomic scope" value="Bacteria"/>
</dbReference>
<reference evidence="12 13" key="2">
    <citation type="journal article" date="2009" name="Proc. Natl. Acad. Sci. U.S.A.">
        <title>On the chimeric nature, thermophilic origin, and phylogenetic placement of the Thermotogales.</title>
        <authorList>
            <person name="Zhaxybayeva O."/>
            <person name="Swithers K.S."/>
            <person name="Lapierre P."/>
            <person name="Fournier G.P."/>
            <person name="Bickhart D.M."/>
            <person name="DeBoy R.T."/>
            <person name="Nelson K.E."/>
            <person name="Nesbo C.L."/>
            <person name="Doolittle W.F."/>
            <person name="Gogarten J.P."/>
            <person name="Noll K.M."/>
        </authorList>
    </citation>
    <scope>NUCLEOTIDE SEQUENCE [LARGE SCALE GENOMIC DNA]</scope>
    <source>
        <strain evidence="13">ATCC BAA-301 / DSM 14385 / NBRC 107922 / TMO</strain>
    </source>
</reference>
<evidence type="ECO:0000256" key="3">
    <source>
        <dbReference type="ARBA" id="ARBA00023015"/>
    </source>
</evidence>
<evidence type="ECO:0000313" key="12">
    <source>
        <dbReference type="EMBL" id="ABV33086.1"/>
    </source>
</evidence>
<keyword evidence="4 8" id="KW-0238">DNA-binding</keyword>
<feature type="domain" description="Transcription elongation factor GreA/GreB C-terminal" evidence="10">
    <location>
        <begin position="83"/>
        <end position="156"/>
    </location>
</feature>
<evidence type="ECO:0000256" key="5">
    <source>
        <dbReference type="ARBA" id="ARBA00023163"/>
    </source>
</evidence>
<dbReference type="AlphaFoldDB" id="A8F4K2"/>
<accession>A8F4K2</accession>
<protein>
    <recommendedName>
        <fullName evidence="2 8">Transcription elongation factor GreA</fullName>
    </recommendedName>
    <alternativeName>
        <fullName evidence="7 8">Transcript cleavage factor GreA</fullName>
    </alternativeName>
</protein>
<feature type="coiled-coil region" evidence="8">
    <location>
        <begin position="7"/>
        <end position="34"/>
    </location>
</feature>
<dbReference type="PIRSF" id="PIRSF006092">
    <property type="entry name" value="GreA_GreB"/>
    <property type="match status" value="1"/>
</dbReference>
<dbReference type="NCBIfam" id="TIGR01462">
    <property type="entry name" value="greA"/>
    <property type="match status" value="1"/>
</dbReference>
<dbReference type="InterPro" id="IPR006359">
    <property type="entry name" value="Tscrpt_elong_fac_GreA"/>
</dbReference>
<dbReference type="InterPro" id="IPR023459">
    <property type="entry name" value="Tscrpt_elong_fac_GreA/B_fam"/>
</dbReference>
<comment type="function">
    <text evidence="6 8 9">Necessary for efficient RNA polymerase transcription elongation past template-encoded arresting sites. The arresting sites in DNA have the property of trapping a certain fraction of elongating RNA polymerases that pass through, resulting in locked ternary complexes. Cleavage of the nascent transcript by cleavage factors such as GreA or GreB allows the resumption of elongation from the new 3'terminus. GreA releases sequences of 2 to 3 nucleotides.</text>
</comment>
<evidence type="ECO:0000256" key="2">
    <source>
        <dbReference type="ARBA" id="ARBA00013729"/>
    </source>
</evidence>
<organism evidence="12 13">
    <name type="scientific">Pseudothermotoga lettingae (strain ATCC BAA-301 / DSM 14385 / NBRC 107922 / TMO)</name>
    <name type="common">Thermotoga lettingae</name>
    <dbReference type="NCBI Taxonomy" id="416591"/>
    <lineage>
        <taxon>Bacteria</taxon>
        <taxon>Thermotogati</taxon>
        <taxon>Thermotogota</taxon>
        <taxon>Thermotogae</taxon>
        <taxon>Thermotogales</taxon>
        <taxon>Thermotogaceae</taxon>
        <taxon>Pseudothermotoga</taxon>
    </lineage>
</organism>
<dbReference type="NCBIfam" id="NF001263">
    <property type="entry name" value="PRK00226.1-4"/>
    <property type="match status" value="1"/>
</dbReference>
<dbReference type="FunFam" id="1.10.287.180:FF:000001">
    <property type="entry name" value="Transcription elongation factor GreA"/>
    <property type="match status" value="1"/>
</dbReference>
<reference evidence="12 13" key="1">
    <citation type="submission" date="2007-08" db="EMBL/GenBank/DDBJ databases">
        <title>Complete sequence of Thermotoga lettingae TMO.</title>
        <authorList>
            <consortium name="US DOE Joint Genome Institute"/>
            <person name="Copeland A."/>
            <person name="Lucas S."/>
            <person name="Lapidus A."/>
            <person name="Barry K."/>
            <person name="Glavina del Rio T."/>
            <person name="Dalin E."/>
            <person name="Tice H."/>
            <person name="Pitluck S."/>
            <person name="Foster B."/>
            <person name="Bruce D."/>
            <person name="Schmutz J."/>
            <person name="Larimer F."/>
            <person name="Land M."/>
            <person name="Hauser L."/>
            <person name="Kyrpides N."/>
            <person name="Mikhailova N."/>
            <person name="Nelson K."/>
            <person name="Gogarten J.P."/>
            <person name="Noll K."/>
            <person name="Richardson P."/>
        </authorList>
    </citation>
    <scope>NUCLEOTIDE SEQUENCE [LARGE SCALE GENOMIC DNA]</scope>
    <source>
        <strain evidence="13">ATCC BAA-301 / DSM 14385 / NBRC 107922 / TMO</strain>
    </source>
</reference>
<dbReference type="FunFam" id="3.10.50.30:FF:000001">
    <property type="entry name" value="Transcription elongation factor GreA"/>
    <property type="match status" value="1"/>
</dbReference>
<sequence length="163" mass="18379">MNKKNVIYLTKEGYEELKQELDSLKQKLMYEISERIKEARELGDLSENTEYDEAKNEQGRIGSRITELEQILNNSEIIENTDSNQISVGSYVIIKNLNTGEERSVRLVNPQEADIFSNKISVDSPVGRALMGRKVGEVVKLKAPAGSVRYEILGISSKSLNQE</sequence>
<dbReference type="Gene3D" id="3.10.50.30">
    <property type="entry name" value="Transcription elongation factor, GreA/GreB, C-terminal domain"/>
    <property type="match status" value="1"/>
</dbReference>
<evidence type="ECO:0000259" key="10">
    <source>
        <dbReference type="Pfam" id="PF01272"/>
    </source>
</evidence>
<dbReference type="RefSeq" id="WP_012002567.1">
    <property type="nucleotide sequence ID" value="NC_009828.1"/>
</dbReference>
<feature type="domain" description="Transcription elongation factor GreA/GreB N-terminal" evidence="11">
    <location>
        <begin position="7"/>
        <end position="77"/>
    </location>
</feature>
<dbReference type="GO" id="GO:0003746">
    <property type="term" value="F:translation elongation factor activity"/>
    <property type="evidence" value="ECO:0007669"/>
    <property type="project" value="UniProtKB-KW"/>
</dbReference>
<dbReference type="Pfam" id="PF03449">
    <property type="entry name" value="GreA_GreB_N"/>
    <property type="match status" value="1"/>
</dbReference>
<dbReference type="InterPro" id="IPR028624">
    <property type="entry name" value="Tscrpt_elong_fac_GreA/B"/>
</dbReference>
<keyword evidence="13" id="KW-1185">Reference proteome</keyword>
<dbReference type="InterPro" id="IPR036805">
    <property type="entry name" value="Tscrpt_elong_fac_GreA/B_N_sf"/>
</dbReference>